<keyword evidence="2" id="KW-1185">Reference proteome</keyword>
<dbReference type="InParanoid" id="A0A0C3CAT2"/>
<evidence type="ECO:0000313" key="1">
    <source>
        <dbReference type="EMBL" id="KIM96033.1"/>
    </source>
</evidence>
<gene>
    <name evidence="1" type="ORF">OIDMADRAFT_20937</name>
</gene>
<dbReference type="EMBL" id="KN832885">
    <property type="protein sequence ID" value="KIM96033.1"/>
    <property type="molecule type" value="Genomic_DNA"/>
</dbReference>
<protein>
    <submittedName>
        <fullName evidence="1">Uncharacterized protein</fullName>
    </submittedName>
</protein>
<evidence type="ECO:0000313" key="2">
    <source>
        <dbReference type="Proteomes" id="UP000054321"/>
    </source>
</evidence>
<proteinExistence type="predicted"/>
<dbReference type="AlphaFoldDB" id="A0A0C3CAT2"/>
<dbReference type="HOGENOM" id="CLU_2758443_0_0_1"/>
<reference evidence="2" key="2">
    <citation type="submission" date="2015-01" db="EMBL/GenBank/DDBJ databases">
        <title>Evolutionary Origins and Diversification of the Mycorrhizal Mutualists.</title>
        <authorList>
            <consortium name="DOE Joint Genome Institute"/>
            <consortium name="Mycorrhizal Genomics Consortium"/>
            <person name="Kohler A."/>
            <person name="Kuo A."/>
            <person name="Nagy L.G."/>
            <person name="Floudas D."/>
            <person name="Copeland A."/>
            <person name="Barry K.W."/>
            <person name="Cichocki N."/>
            <person name="Veneault-Fourrey C."/>
            <person name="LaButti K."/>
            <person name="Lindquist E.A."/>
            <person name="Lipzen A."/>
            <person name="Lundell T."/>
            <person name="Morin E."/>
            <person name="Murat C."/>
            <person name="Riley R."/>
            <person name="Ohm R."/>
            <person name="Sun H."/>
            <person name="Tunlid A."/>
            <person name="Henrissat B."/>
            <person name="Grigoriev I.V."/>
            <person name="Hibbett D.S."/>
            <person name="Martin F."/>
        </authorList>
    </citation>
    <scope>NUCLEOTIDE SEQUENCE [LARGE SCALE GENOMIC DNA]</scope>
    <source>
        <strain evidence="2">Zn</strain>
    </source>
</reference>
<sequence>MIRYPNHDEFGSLIPVDPRWANHSFAPRYHSRWNKHDIPRETKAYTSFPALPRASSSHYAARSMALASWA</sequence>
<organism evidence="1 2">
    <name type="scientific">Oidiodendron maius (strain Zn)</name>
    <dbReference type="NCBI Taxonomy" id="913774"/>
    <lineage>
        <taxon>Eukaryota</taxon>
        <taxon>Fungi</taxon>
        <taxon>Dikarya</taxon>
        <taxon>Ascomycota</taxon>
        <taxon>Pezizomycotina</taxon>
        <taxon>Leotiomycetes</taxon>
        <taxon>Leotiomycetes incertae sedis</taxon>
        <taxon>Myxotrichaceae</taxon>
        <taxon>Oidiodendron</taxon>
    </lineage>
</organism>
<accession>A0A0C3CAT2</accession>
<dbReference type="Proteomes" id="UP000054321">
    <property type="component" value="Unassembled WGS sequence"/>
</dbReference>
<reference evidence="1 2" key="1">
    <citation type="submission" date="2014-04" db="EMBL/GenBank/DDBJ databases">
        <authorList>
            <consortium name="DOE Joint Genome Institute"/>
            <person name="Kuo A."/>
            <person name="Martino E."/>
            <person name="Perotto S."/>
            <person name="Kohler A."/>
            <person name="Nagy L.G."/>
            <person name="Floudas D."/>
            <person name="Copeland A."/>
            <person name="Barry K.W."/>
            <person name="Cichocki N."/>
            <person name="Veneault-Fourrey C."/>
            <person name="LaButti K."/>
            <person name="Lindquist E.A."/>
            <person name="Lipzen A."/>
            <person name="Lundell T."/>
            <person name="Morin E."/>
            <person name="Murat C."/>
            <person name="Sun H."/>
            <person name="Tunlid A."/>
            <person name="Henrissat B."/>
            <person name="Grigoriev I.V."/>
            <person name="Hibbett D.S."/>
            <person name="Martin F."/>
            <person name="Nordberg H.P."/>
            <person name="Cantor M.N."/>
            <person name="Hua S.X."/>
        </authorList>
    </citation>
    <scope>NUCLEOTIDE SEQUENCE [LARGE SCALE GENOMIC DNA]</scope>
    <source>
        <strain evidence="1 2">Zn</strain>
    </source>
</reference>
<name>A0A0C3CAT2_OIDMZ</name>